<protein>
    <submittedName>
        <fullName evidence="2">CHAD domain-containing protein</fullName>
    </submittedName>
</protein>
<dbReference type="Gene3D" id="1.40.20.10">
    <property type="entry name" value="CHAD domain"/>
    <property type="match status" value="1"/>
</dbReference>
<dbReference type="Pfam" id="PF05235">
    <property type="entry name" value="CHAD"/>
    <property type="match status" value="1"/>
</dbReference>
<dbReference type="OrthoDB" id="9777271at2"/>
<dbReference type="InterPro" id="IPR033469">
    <property type="entry name" value="CYTH-like_dom_sf"/>
</dbReference>
<name>A0A540WCM7_9ACTN</name>
<dbReference type="RefSeq" id="WP_141637180.1">
    <property type="nucleotide sequence ID" value="NZ_VIGB01000003.1"/>
</dbReference>
<dbReference type="SUPFAM" id="SSF55154">
    <property type="entry name" value="CYTH-like phosphatases"/>
    <property type="match status" value="1"/>
</dbReference>
<evidence type="ECO:0000259" key="1">
    <source>
        <dbReference type="PROSITE" id="PS51708"/>
    </source>
</evidence>
<sequence>MGTVAAVRVRTYQGLPSEPVRPRGLPRVAEVVPAGTAESVRLCWDTTDLRLLAHGGALERRQGAAGGAWQLTLPDGTELSGTGATVPAELHDRIRSYTGGRPLHPVLRISSHRARSLLRDHHGRTLAELDRTEVVAQPLGGPPGPGRLAGWTRTEVCLLRGRPRLLAALDGRLRADGLTEVPATVPQAVLVHPATPSAPAPGSAGAALAAYLRRQCAQLLALDGAVRRDEADSVHQMRVCARRLRSSITSCRNLLRQRGAAEIAVELRWLGQVLGAARDAETTGQRLVAAAEQLPPELALDSPAVGLAERFRQRYAAAHHEVREVLDSERYFTLLAAVEQLAADPPLRRRAGRGRTELERLLRREQRRTGRRLDRALALDEGPARDEALHAARKAAKRARYTAELAGAKPLARRMRTIQETLGSYQDAMVAEHLLPTLAAEAHAAGANPFAYGLLHAAQRPLARAALAAARPAWQRARKKGLCRLR</sequence>
<dbReference type="PANTHER" id="PTHR39339:SF1">
    <property type="entry name" value="CHAD DOMAIN-CONTAINING PROTEIN"/>
    <property type="match status" value="1"/>
</dbReference>
<dbReference type="InterPro" id="IPR007899">
    <property type="entry name" value="CHAD_dom"/>
</dbReference>
<comment type="caution">
    <text evidence="2">The sequence shown here is derived from an EMBL/GenBank/DDBJ whole genome shotgun (WGS) entry which is preliminary data.</text>
</comment>
<dbReference type="InterPro" id="IPR038186">
    <property type="entry name" value="CHAD_dom_sf"/>
</dbReference>
<reference evidence="2 3" key="1">
    <citation type="submission" date="2019-06" db="EMBL/GenBank/DDBJ databases">
        <title>Description of Kitasatospora acidophila sp. nov. isolated from pine grove soil, and reclassification of Streptomyces novaecaesareae to Kitasatospora novaeceasareae comb. nov.</title>
        <authorList>
            <person name="Kim M.J."/>
        </authorList>
    </citation>
    <scope>NUCLEOTIDE SEQUENCE [LARGE SCALE GENOMIC DNA]</scope>
    <source>
        <strain evidence="2 3">MMS16-CNU292</strain>
    </source>
</reference>
<dbReference type="SMART" id="SM00880">
    <property type="entry name" value="CHAD"/>
    <property type="match status" value="1"/>
</dbReference>
<evidence type="ECO:0000313" key="2">
    <source>
        <dbReference type="EMBL" id="TQF06773.1"/>
    </source>
</evidence>
<dbReference type="Proteomes" id="UP000319103">
    <property type="component" value="Unassembled WGS sequence"/>
</dbReference>
<keyword evidence="3" id="KW-1185">Reference proteome</keyword>
<dbReference type="PROSITE" id="PS51708">
    <property type="entry name" value="CHAD"/>
    <property type="match status" value="1"/>
</dbReference>
<dbReference type="PANTHER" id="PTHR39339">
    <property type="entry name" value="SLR1444 PROTEIN"/>
    <property type="match status" value="1"/>
</dbReference>
<feature type="domain" description="CHAD" evidence="1">
    <location>
        <begin position="201"/>
        <end position="479"/>
    </location>
</feature>
<dbReference type="EMBL" id="VIGB01000003">
    <property type="protein sequence ID" value="TQF06773.1"/>
    <property type="molecule type" value="Genomic_DNA"/>
</dbReference>
<accession>A0A540WCM7</accession>
<dbReference type="AlphaFoldDB" id="A0A540WCM7"/>
<evidence type="ECO:0000313" key="3">
    <source>
        <dbReference type="Proteomes" id="UP000319103"/>
    </source>
</evidence>
<proteinExistence type="predicted"/>
<organism evidence="2 3">
    <name type="scientific">Kitasatospora acidiphila</name>
    <dbReference type="NCBI Taxonomy" id="2567942"/>
    <lineage>
        <taxon>Bacteria</taxon>
        <taxon>Bacillati</taxon>
        <taxon>Actinomycetota</taxon>
        <taxon>Actinomycetes</taxon>
        <taxon>Kitasatosporales</taxon>
        <taxon>Streptomycetaceae</taxon>
        <taxon>Kitasatospora</taxon>
    </lineage>
</organism>
<gene>
    <name evidence="2" type="ORF">E6W39_37030</name>
</gene>